<dbReference type="EMBL" id="JASCZI010246603">
    <property type="protein sequence ID" value="MED6214926.1"/>
    <property type="molecule type" value="Genomic_DNA"/>
</dbReference>
<feature type="non-terminal residue" evidence="2">
    <location>
        <position position="313"/>
    </location>
</feature>
<reference evidence="2 3" key="1">
    <citation type="journal article" date="2023" name="Plants (Basel)">
        <title>Bridging the Gap: Combining Genomics and Transcriptomics Approaches to Understand Stylosanthes scabra, an Orphan Legume from the Brazilian Caatinga.</title>
        <authorList>
            <person name="Ferreira-Neto J.R.C."/>
            <person name="da Silva M.D."/>
            <person name="Binneck E."/>
            <person name="de Melo N.F."/>
            <person name="da Silva R.H."/>
            <person name="de Melo A.L.T.M."/>
            <person name="Pandolfi V."/>
            <person name="Bustamante F.O."/>
            <person name="Brasileiro-Vidal A.C."/>
            <person name="Benko-Iseppon A.M."/>
        </authorList>
    </citation>
    <scope>NUCLEOTIDE SEQUENCE [LARGE SCALE GENOMIC DNA]</scope>
    <source>
        <tissue evidence="2">Leaves</tissue>
    </source>
</reference>
<dbReference type="Proteomes" id="UP001341840">
    <property type="component" value="Unassembled WGS sequence"/>
</dbReference>
<evidence type="ECO:0000256" key="1">
    <source>
        <dbReference type="SAM" id="MobiDB-lite"/>
    </source>
</evidence>
<proteinExistence type="predicted"/>
<keyword evidence="3" id="KW-1185">Reference proteome</keyword>
<accession>A0ABU6YYT2</accession>
<name>A0ABU6YYT2_9FABA</name>
<comment type="caution">
    <text evidence="2">The sequence shown here is derived from an EMBL/GenBank/DDBJ whole genome shotgun (WGS) entry which is preliminary data.</text>
</comment>
<evidence type="ECO:0000313" key="2">
    <source>
        <dbReference type="EMBL" id="MED6214926.1"/>
    </source>
</evidence>
<organism evidence="2 3">
    <name type="scientific">Stylosanthes scabra</name>
    <dbReference type="NCBI Taxonomy" id="79078"/>
    <lineage>
        <taxon>Eukaryota</taxon>
        <taxon>Viridiplantae</taxon>
        <taxon>Streptophyta</taxon>
        <taxon>Embryophyta</taxon>
        <taxon>Tracheophyta</taxon>
        <taxon>Spermatophyta</taxon>
        <taxon>Magnoliopsida</taxon>
        <taxon>eudicotyledons</taxon>
        <taxon>Gunneridae</taxon>
        <taxon>Pentapetalae</taxon>
        <taxon>rosids</taxon>
        <taxon>fabids</taxon>
        <taxon>Fabales</taxon>
        <taxon>Fabaceae</taxon>
        <taxon>Papilionoideae</taxon>
        <taxon>50 kb inversion clade</taxon>
        <taxon>dalbergioids sensu lato</taxon>
        <taxon>Dalbergieae</taxon>
        <taxon>Pterocarpus clade</taxon>
        <taxon>Stylosanthes</taxon>
    </lineage>
</organism>
<sequence length="313" mass="35809">MRRIRKRKNEEKEERNNKKKKQPHTKSPANIEPDHEPTQQPRQLEQEETPIQQPEPEPQQQPPQGDIIDLSSCSDDEQPPHHMDVVHPLVPKVEKLQEDQPPPVLEQPSQSVVEVVPLYPTQEVIDVSSSSEDERTPLIPKTEQLDPYSPSAKIISEVLISMNRDEAPSLDLGIDPPLPQREEAPSFDLGIDPPLLTTQDLSDIEELDELVQKAKDQFQTPQPIKTIENQKELEEKAVAWATVPKGGNEFETIFKLAGGMYLEAMRYQFLSMAPKNYIDIQVITIMCHILNKQQNERFEKFVYCVPPEIMVNP</sequence>
<gene>
    <name evidence="2" type="ORF">PIB30_108224</name>
</gene>
<protein>
    <submittedName>
        <fullName evidence="2">Uncharacterized protein</fullName>
    </submittedName>
</protein>
<evidence type="ECO:0000313" key="3">
    <source>
        <dbReference type="Proteomes" id="UP001341840"/>
    </source>
</evidence>
<feature type="region of interest" description="Disordered" evidence="1">
    <location>
        <begin position="1"/>
        <end position="109"/>
    </location>
</feature>